<proteinExistence type="predicted"/>
<dbReference type="PANTHER" id="PTHR11017:SF479">
    <property type="entry name" value="DISEASE RESISTANCE PROTEIN (TIR-NBS-LRR CLASS) FAMILY"/>
    <property type="match status" value="1"/>
</dbReference>
<evidence type="ECO:0008006" key="3">
    <source>
        <dbReference type="Google" id="ProtNLM"/>
    </source>
</evidence>
<dbReference type="GO" id="GO:0006952">
    <property type="term" value="P:defense response"/>
    <property type="evidence" value="ECO:0007669"/>
    <property type="project" value="InterPro"/>
</dbReference>
<dbReference type="AlphaFoldDB" id="A0A978VG49"/>
<dbReference type="InterPro" id="IPR032675">
    <property type="entry name" value="LRR_dom_sf"/>
</dbReference>
<reference evidence="1" key="1">
    <citation type="journal article" date="2021" name="Front. Plant Sci.">
        <title>Chromosome-Scale Genome Assembly for Chinese Sour Jujube and Insights Into Its Genome Evolution and Domestication Signature.</title>
        <authorList>
            <person name="Shen L.-Y."/>
            <person name="Luo H."/>
            <person name="Wang X.-L."/>
            <person name="Wang X.-M."/>
            <person name="Qiu X.-J."/>
            <person name="Liu H."/>
            <person name="Zhou S.-S."/>
            <person name="Jia K.-H."/>
            <person name="Nie S."/>
            <person name="Bao Y.-T."/>
            <person name="Zhang R.-G."/>
            <person name="Yun Q.-Z."/>
            <person name="Chai Y.-H."/>
            <person name="Lu J.-Y."/>
            <person name="Li Y."/>
            <person name="Zhao S.-W."/>
            <person name="Mao J.-F."/>
            <person name="Jia S.-G."/>
            <person name="Mao Y.-M."/>
        </authorList>
    </citation>
    <scope>NUCLEOTIDE SEQUENCE</scope>
    <source>
        <strain evidence="1">AT0</strain>
        <tissue evidence="1">Leaf</tissue>
    </source>
</reference>
<comment type="caution">
    <text evidence="1">The sequence shown here is derived from an EMBL/GenBank/DDBJ whole genome shotgun (WGS) entry which is preliminary data.</text>
</comment>
<accession>A0A978VG49</accession>
<name>A0A978VG49_ZIZJJ</name>
<evidence type="ECO:0000313" key="2">
    <source>
        <dbReference type="Proteomes" id="UP000813462"/>
    </source>
</evidence>
<evidence type="ECO:0000313" key="1">
    <source>
        <dbReference type="EMBL" id="KAH7529338.1"/>
    </source>
</evidence>
<dbReference type="PANTHER" id="PTHR11017">
    <property type="entry name" value="LEUCINE-RICH REPEAT-CONTAINING PROTEIN"/>
    <property type="match status" value="1"/>
</dbReference>
<organism evidence="1 2">
    <name type="scientific">Ziziphus jujuba var. spinosa</name>
    <dbReference type="NCBI Taxonomy" id="714518"/>
    <lineage>
        <taxon>Eukaryota</taxon>
        <taxon>Viridiplantae</taxon>
        <taxon>Streptophyta</taxon>
        <taxon>Embryophyta</taxon>
        <taxon>Tracheophyta</taxon>
        <taxon>Spermatophyta</taxon>
        <taxon>Magnoliopsida</taxon>
        <taxon>eudicotyledons</taxon>
        <taxon>Gunneridae</taxon>
        <taxon>Pentapetalae</taxon>
        <taxon>rosids</taxon>
        <taxon>fabids</taxon>
        <taxon>Rosales</taxon>
        <taxon>Rhamnaceae</taxon>
        <taxon>Paliureae</taxon>
        <taxon>Ziziphus</taxon>
    </lineage>
</organism>
<dbReference type="SUPFAM" id="SSF52058">
    <property type="entry name" value="L domain-like"/>
    <property type="match status" value="1"/>
</dbReference>
<sequence>MLRLPEPRTLYLNAKSLKKRKALRLLMIDNVFLSNAIGYLPNELRFIDLRGYQFPTVPFNPGPKKLVKLEMPNSHIHELGEGFKFRSIRKQVCQLPSFRNLQNLLHLDISNCKLLQKIPQLPRCLKKQDASDCISLVETHGEIMARIISNNAAEDVTLKNLNQFLKCHVEVTLPGDDIPDWFSSKKCVDQESISVILTWDTIKKLTAILVCVACPLGNVAHEVPLEILVEIDFPLGSLRRKVFLAKPGNIGLLYLPASVIICLCSPFSSTNQFKVSFSDMKKSRNVVFKCGVHVLCDQNETGFGFLHLPPTKRHSADFPFEDIEYMWSLRHLETETDMKNLPEIQEPCVYLHETTGRWKQQALKVIQCLCFLSKEGLS</sequence>
<dbReference type="InterPro" id="IPR044974">
    <property type="entry name" value="Disease_R_plants"/>
</dbReference>
<gene>
    <name evidence="1" type="ORF">FEM48_Zijuj05G0173700</name>
</gene>
<dbReference type="Proteomes" id="UP000813462">
    <property type="component" value="Unassembled WGS sequence"/>
</dbReference>
<dbReference type="EMBL" id="JAEACU010000005">
    <property type="protein sequence ID" value="KAH7529338.1"/>
    <property type="molecule type" value="Genomic_DNA"/>
</dbReference>
<dbReference type="Gene3D" id="3.80.10.10">
    <property type="entry name" value="Ribonuclease Inhibitor"/>
    <property type="match status" value="1"/>
</dbReference>
<protein>
    <recommendedName>
        <fullName evidence="3">TMV resistance protein N-like</fullName>
    </recommendedName>
</protein>